<dbReference type="PANTHER" id="PTHR12145:SF36">
    <property type="entry name" value="MANNAN ENDO-1,6-ALPHA-MANNOSIDASE DCW1"/>
    <property type="match status" value="1"/>
</dbReference>
<evidence type="ECO:0000313" key="9">
    <source>
        <dbReference type="EMBL" id="KAK5141128.1"/>
    </source>
</evidence>
<dbReference type="SUPFAM" id="SSF48208">
    <property type="entry name" value="Six-hairpin glycosidases"/>
    <property type="match status" value="1"/>
</dbReference>
<dbReference type="InterPro" id="IPR005198">
    <property type="entry name" value="Glyco_hydro_76"/>
</dbReference>
<evidence type="ECO:0000256" key="8">
    <source>
        <dbReference type="SAM" id="SignalP"/>
    </source>
</evidence>
<feature type="chain" id="PRO_5045437743" description="mannan endo-1,6-alpha-mannosidase" evidence="8">
    <location>
        <begin position="20"/>
        <end position="143"/>
    </location>
</feature>
<evidence type="ECO:0000256" key="7">
    <source>
        <dbReference type="ARBA" id="ARBA00023295"/>
    </source>
</evidence>
<proteinExistence type="inferred from homology"/>
<dbReference type="EC" id="3.2.1.101" evidence="3"/>
<dbReference type="Pfam" id="PF03663">
    <property type="entry name" value="Glyco_hydro_76"/>
    <property type="match status" value="1"/>
</dbReference>
<organism evidence="9 10">
    <name type="scientific">Rachicladosporium monterosium</name>
    <dbReference type="NCBI Taxonomy" id="1507873"/>
    <lineage>
        <taxon>Eukaryota</taxon>
        <taxon>Fungi</taxon>
        <taxon>Dikarya</taxon>
        <taxon>Ascomycota</taxon>
        <taxon>Pezizomycotina</taxon>
        <taxon>Dothideomycetes</taxon>
        <taxon>Dothideomycetidae</taxon>
        <taxon>Cladosporiales</taxon>
        <taxon>Cladosporiaceae</taxon>
        <taxon>Rachicladosporium</taxon>
    </lineage>
</organism>
<evidence type="ECO:0000256" key="2">
    <source>
        <dbReference type="ARBA" id="ARBA00009699"/>
    </source>
</evidence>
<sequence>MSPSVHLVVSAVFAASALCLDLDISNQTSIKQAAATIAGGLYGYHNTSSTAGLFNQPEPWFWWLSGAGWTALIDYTAYTNDTTYISDIHTALSQNLGSNYDFVPAEQSGWEANDDQVYWVYSALTAMEYGFPPLPCKAALNNT</sequence>
<evidence type="ECO:0000256" key="3">
    <source>
        <dbReference type="ARBA" id="ARBA00012350"/>
    </source>
</evidence>
<keyword evidence="6" id="KW-0325">Glycoprotein</keyword>
<dbReference type="InterPro" id="IPR014480">
    <property type="entry name" value="Mannan-1_6-alpha_mannosidase"/>
</dbReference>
<dbReference type="EMBL" id="JAVRRR010000643">
    <property type="protein sequence ID" value="KAK5141128.1"/>
    <property type="molecule type" value="Genomic_DNA"/>
</dbReference>
<keyword evidence="7" id="KW-0326">Glycosidase</keyword>
<comment type="catalytic activity">
    <reaction evidence="1">
        <text>Random hydrolysis of (1-&gt;6)-alpha-D-mannosidic linkages in unbranched (1-&gt;6)-mannans.</text>
        <dbReference type="EC" id="3.2.1.101"/>
    </reaction>
</comment>
<comment type="caution">
    <text evidence="9">The sequence shown here is derived from an EMBL/GenBank/DDBJ whole genome shotgun (WGS) entry which is preliminary data.</text>
</comment>
<keyword evidence="10" id="KW-1185">Reference proteome</keyword>
<evidence type="ECO:0000313" key="10">
    <source>
        <dbReference type="Proteomes" id="UP001308179"/>
    </source>
</evidence>
<dbReference type="Proteomes" id="UP001308179">
    <property type="component" value="Unassembled WGS sequence"/>
</dbReference>
<evidence type="ECO:0000256" key="6">
    <source>
        <dbReference type="ARBA" id="ARBA00023180"/>
    </source>
</evidence>
<dbReference type="InterPro" id="IPR008928">
    <property type="entry name" value="6-hairpin_glycosidase_sf"/>
</dbReference>
<dbReference type="PANTHER" id="PTHR12145">
    <property type="entry name" value="MANNAN ENDO-1,6-ALPHA-MANNOSIDASE DCW1"/>
    <property type="match status" value="1"/>
</dbReference>
<comment type="similarity">
    <text evidence="2">Belongs to the glycosyl hydrolase 76 family.</text>
</comment>
<reference evidence="9 10" key="1">
    <citation type="submission" date="2023-08" db="EMBL/GenBank/DDBJ databases">
        <title>Black Yeasts Isolated from many extreme environments.</title>
        <authorList>
            <person name="Coleine C."/>
            <person name="Stajich J.E."/>
            <person name="Selbmann L."/>
        </authorList>
    </citation>
    <scope>NUCLEOTIDE SEQUENCE [LARGE SCALE GENOMIC DNA]</scope>
    <source>
        <strain evidence="9 10">CCFEE 5386</strain>
    </source>
</reference>
<keyword evidence="4 8" id="KW-0732">Signal</keyword>
<accession>A0ABR0KZK2</accession>
<evidence type="ECO:0000256" key="5">
    <source>
        <dbReference type="ARBA" id="ARBA00022801"/>
    </source>
</evidence>
<name>A0ABR0KZK2_9PEZI</name>
<feature type="non-terminal residue" evidence="9">
    <location>
        <position position="143"/>
    </location>
</feature>
<feature type="signal peptide" evidence="8">
    <location>
        <begin position="1"/>
        <end position="19"/>
    </location>
</feature>
<evidence type="ECO:0000256" key="1">
    <source>
        <dbReference type="ARBA" id="ARBA00001452"/>
    </source>
</evidence>
<evidence type="ECO:0000256" key="4">
    <source>
        <dbReference type="ARBA" id="ARBA00022729"/>
    </source>
</evidence>
<keyword evidence="5" id="KW-0378">Hydrolase</keyword>
<protein>
    <recommendedName>
        <fullName evidence="3">mannan endo-1,6-alpha-mannosidase</fullName>
        <ecNumber evidence="3">3.2.1.101</ecNumber>
    </recommendedName>
</protein>
<gene>
    <name evidence="9" type="ORF">LTR32_006238</name>
</gene>